<dbReference type="InterPro" id="IPR016181">
    <property type="entry name" value="Acyl_CoA_acyltransferase"/>
</dbReference>
<feature type="domain" description="N-acetyltransferase" evidence="3">
    <location>
        <begin position="1"/>
        <end position="159"/>
    </location>
</feature>
<dbReference type="CDD" id="cd04301">
    <property type="entry name" value="NAT_SF"/>
    <property type="match status" value="1"/>
</dbReference>
<comment type="caution">
    <text evidence="4">The sequence shown here is derived from an EMBL/GenBank/DDBJ whole genome shotgun (WGS) entry which is preliminary data.</text>
</comment>
<proteinExistence type="predicted"/>
<dbReference type="PANTHER" id="PTHR43072">
    <property type="entry name" value="N-ACETYLTRANSFERASE"/>
    <property type="match status" value="1"/>
</dbReference>
<dbReference type="RefSeq" id="WP_304179927.1">
    <property type="nucleotide sequence ID" value="NZ_DRGM01000049.1"/>
</dbReference>
<evidence type="ECO:0000256" key="1">
    <source>
        <dbReference type="ARBA" id="ARBA00022679"/>
    </source>
</evidence>
<dbReference type="EMBL" id="DRGM01000049">
    <property type="protein sequence ID" value="HEA15688.1"/>
    <property type="molecule type" value="Genomic_DNA"/>
</dbReference>
<evidence type="ECO:0000259" key="3">
    <source>
        <dbReference type="PROSITE" id="PS51186"/>
    </source>
</evidence>
<sequence length="162" mass="18211">MITRLATSNDLPAIVAIYNETIASRMVTADTEEVTVAQKQSWFDSHTPLRPIYVYEQDAKVVAWLSYKSFYGRPAYDGTVEISIYITSSAQGQGLGKYLLEFAQKQAQQLNIKVLLAFIFSHNIPSIKLFEAFAYQQWGELPNVAIMDGNHYSLTILGKHLG</sequence>
<dbReference type="PROSITE" id="PS51186">
    <property type="entry name" value="GNAT"/>
    <property type="match status" value="1"/>
</dbReference>
<protein>
    <submittedName>
        <fullName evidence="4">N-acetyltransferase family protein</fullName>
    </submittedName>
</protein>
<accession>A0A7V1CWL1</accession>
<gene>
    <name evidence="4" type="ORF">ENH88_04415</name>
</gene>
<dbReference type="GO" id="GO:0016747">
    <property type="term" value="F:acyltransferase activity, transferring groups other than amino-acyl groups"/>
    <property type="evidence" value="ECO:0007669"/>
    <property type="project" value="InterPro"/>
</dbReference>
<keyword evidence="2" id="KW-0012">Acyltransferase</keyword>
<dbReference type="InterPro" id="IPR000182">
    <property type="entry name" value="GNAT_dom"/>
</dbReference>
<dbReference type="Proteomes" id="UP000886188">
    <property type="component" value="Unassembled WGS sequence"/>
</dbReference>
<evidence type="ECO:0000313" key="4">
    <source>
        <dbReference type="EMBL" id="HEA15688.1"/>
    </source>
</evidence>
<dbReference type="SUPFAM" id="SSF55729">
    <property type="entry name" value="Acyl-CoA N-acyltransferases (Nat)"/>
    <property type="match status" value="1"/>
</dbReference>
<dbReference type="Gene3D" id="3.40.630.30">
    <property type="match status" value="1"/>
</dbReference>
<name>A0A7V1CWL1_9GAMM</name>
<evidence type="ECO:0000256" key="2">
    <source>
        <dbReference type="ARBA" id="ARBA00023315"/>
    </source>
</evidence>
<reference evidence="4" key="1">
    <citation type="journal article" date="2020" name="mSystems">
        <title>Genome- and Community-Level Interaction Insights into Carbon Utilization and Element Cycling Functions of Hydrothermarchaeota in Hydrothermal Sediment.</title>
        <authorList>
            <person name="Zhou Z."/>
            <person name="Liu Y."/>
            <person name="Xu W."/>
            <person name="Pan J."/>
            <person name="Luo Z.H."/>
            <person name="Li M."/>
        </authorList>
    </citation>
    <scope>NUCLEOTIDE SEQUENCE [LARGE SCALE GENOMIC DNA]</scope>
    <source>
        <strain evidence="4">HyVt-346</strain>
    </source>
</reference>
<dbReference type="AlphaFoldDB" id="A0A7V1CWL1"/>
<dbReference type="PANTHER" id="PTHR43072:SF23">
    <property type="entry name" value="UPF0039 PROTEIN C11D3.02C"/>
    <property type="match status" value="1"/>
</dbReference>
<keyword evidence="1" id="KW-0808">Transferase</keyword>
<dbReference type="Pfam" id="PF00583">
    <property type="entry name" value="Acetyltransf_1"/>
    <property type="match status" value="1"/>
</dbReference>
<organism evidence="4">
    <name type="scientific">Pseudoalteromonas prydzensis</name>
    <dbReference type="NCBI Taxonomy" id="182141"/>
    <lineage>
        <taxon>Bacteria</taxon>
        <taxon>Pseudomonadati</taxon>
        <taxon>Pseudomonadota</taxon>
        <taxon>Gammaproteobacteria</taxon>
        <taxon>Alteromonadales</taxon>
        <taxon>Pseudoalteromonadaceae</taxon>
        <taxon>Pseudoalteromonas</taxon>
    </lineage>
</organism>